<proteinExistence type="predicted"/>
<name>A0A5B0RQB1_PUCGR</name>
<sequence>MATTDWSSDDRDAARNSSTSRLSRPSVFGSVDPVFSYYNKPLSRFFEAVDHVRREGGTYLTHILKHYNLTILTDQQGRVIRSGKSDPNILEQAKFGVKRVLSSPAIHGLADHTVFMQPKISWHWIAKPQMDLFDSKFNCFLDLASSILRVISFWLMGQDVQSCDQEDSFLASEVVQPRRPGFPPGRRGCTTLPARRIASWPARWALSTL</sequence>
<dbReference type="Proteomes" id="UP000325313">
    <property type="component" value="Unassembled WGS sequence"/>
</dbReference>
<gene>
    <name evidence="2" type="ORF">PGTUg99_036445</name>
</gene>
<evidence type="ECO:0000313" key="3">
    <source>
        <dbReference type="Proteomes" id="UP000325313"/>
    </source>
</evidence>
<comment type="caution">
    <text evidence="2">The sequence shown here is derived from an EMBL/GenBank/DDBJ whole genome shotgun (WGS) entry which is preliminary data.</text>
</comment>
<evidence type="ECO:0000313" key="2">
    <source>
        <dbReference type="EMBL" id="KAA1127418.1"/>
    </source>
</evidence>
<dbReference type="PANTHER" id="PTHR37490:SF1">
    <property type="entry name" value="GLYCOSYLTRANSFERASE 2-LIKE DOMAIN-CONTAINING PROTEIN"/>
    <property type="match status" value="1"/>
</dbReference>
<protein>
    <submittedName>
        <fullName evidence="2">Uncharacterized protein</fullName>
    </submittedName>
</protein>
<dbReference type="PANTHER" id="PTHR37490">
    <property type="entry name" value="EXPRESSED PROTEIN"/>
    <property type="match status" value="1"/>
</dbReference>
<dbReference type="EMBL" id="VDEP01000169">
    <property type="protein sequence ID" value="KAA1127418.1"/>
    <property type="molecule type" value="Genomic_DNA"/>
</dbReference>
<organism evidence="2 3">
    <name type="scientific">Puccinia graminis f. sp. tritici</name>
    <dbReference type="NCBI Taxonomy" id="56615"/>
    <lineage>
        <taxon>Eukaryota</taxon>
        <taxon>Fungi</taxon>
        <taxon>Dikarya</taxon>
        <taxon>Basidiomycota</taxon>
        <taxon>Pucciniomycotina</taxon>
        <taxon>Pucciniomycetes</taxon>
        <taxon>Pucciniales</taxon>
        <taxon>Pucciniaceae</taxon>
        <taxon>Puccinia</taxon>
    </lineage>
</organism>
<feature type="region of interest" description="Disordered" evidence="1">
    <location>
        <begin position="1"/>
        <end position="24"/>
    </location>
</feature>
<evidence type="ECO:0000256" key="1">
    <source>
        <dbReference type="SAM" id="MobiDB-lite"/>
    </source>
</evidence>
<accession>A0A5B0RQB1</accession>
<dbReference type="AlphaFoldDB" id="A0A5B0RQB1"/>
<reference evidence="2 3" key="1">
    <citation type="submission" date="2019-05" db="EMBL/GenBank/DDBJ databases">
        <title>Emergence of the Ug99 lineage of the wheat stem rust pathogen through somatic hybridization.</title>
        <authorList>
            <person name="Li F."/>
            <person name="Upadhyaya N.M."/>
            <person name="Sperschneider J."/>
            <person name="Matny O."/>
            <person name="Nguyen-Phuc H."/>
            <person name="Mago R."/>
            <person name="Raley C."/>
            <person name="Miller M.E."/>
            <person name="Silverstein K.A.T."/>
            <person name="Henningsen E."/>
            <person name="Hirsch C.D."/>
            <person name="Visser B."/>
            <person name="Pretorius Z.A."/>
            <person name="Steffenson B.J."/>
            <person name="Schwessinger B."/>
            <person name="Dodds P.N."/>
            <person name="Figueroa M."/>
        </authorList>
    </citation>
    <scope>NUCLEOTIDE SEQUENCE [LARGE SCALE GENOMIC DNA]</scope>
    <source>
        <strain evidence="2 3">Ug99</strain>
    </source>
</reference>